<dbReference type="RefSeq" id="WP_235293544.1">
    <property type="nucleotide sequence ID" value="NZ_BSOH01000037.1"/>
</dbReference>
<sequence>MKSIFKFTAIAFLLSFLLSSCDILTSDEEISCDTFTNSFDNASIDVKMAKVNYQNESTEENCKAYKESLQAYLLAIAALTTVDYCITEKSANGDNFADIIIEETLMTEQELERLDNECPD</sequence>
<keyword evidence="3" id="KW-1185">Reference proteome</keyword>
<proteinExistence type="predicted"/>
<reference evidence="2" key="1">
    <citation type="journal article" date="2014" name="Int. J. Syst. Evol. Microbiol.">
        <title>Complete genome sequence of Corynebacterium casei LMG S-19264T (=DSM 44701T), isolated from a smear-ripened cheese.</title>
        <authorList>
            <consortium name="US DOE Joint Genome Institute (JGI-PGF)"/>
            <person name="Walter F."/>
            <person name="Albersmeier A."/>
            <person name="Kalinowski J."/>
            <person name="Ruckert C."/>
        </authorList>
    </citation>
    <scope>NUCLEOTIDE SEQUENCE</scope>
    <source>
        <strain evidence="2">NBRC 108769</strain>
    </source>
</reference>
<keyword evidence="1" id="KW-0732">Signal</keyword>
<organism evidence="2 3">
    <name type="scientific">Portibacter lacus</name>
    <dbReference type="NCBI Taxonomy" id="1099794"/>
    <lineage>
        <taxon>Bacteria</taxon>
        <taxon>Pseudomonadati</taxon>
        <taxon>Bacteroidota</taxon>
        <taxon>Saprospiria</taxon>
        <taxon>Saprospirales</taxon>
        <taxon>Haliscomenobacteraceae</taxon>
        <taxon>Portibacter</taxon>
    </lineage>
</organism>
<accession>A0AA37WGJ4</accession>
<evidence type="ECO:0000313" key="3">
    <source>
        <dbReference type="Proteomes" id="UP001156666"/>
    </source>
</evidence>
<feature type="signal peptide" evidence="1">
    <location>
        <begin position="1"/>
        <end position="21"/>
    </location>
</feature>
<evidence type="ECO:0000313" key="2">
    <source>
        <dbReference type="EMBL" id="GLR20022.1"/>
    </source>
</evidence>
<dbReference type="AlphaFoldDB" id="A0AA37WGJ4"/>
<name>A0AA37WGJ4_9BACT</name>
<reference evidence="2" key="2">
    <citation type="submission" date="2023-01" db="EMBL/GenBank/DDBJ databases">
        <title>Draft genome sequence of Portibacter lacus strain NBRC 108769.</title>
        <authorList>
            <person name="Sun Q."/>
            <person name="Mori K."/>
        </authorList>
    </citation>
    <scope>NUCLEOTIDE SEQUENCE</scope>
    <source>
        <strain evidence="2">NBRC 108769</strain>
    </source>
</reference>
<comment type="caution">
    <text evidence="2">The sequence shown here is derived from an EMBL/GenBank/DDBJ whole genome shotgun (WGS) entry which is preliminary data.</text>
</comment>
<evidence type="ECO:0008006" key="4">
    <source>
        <dbReference type="Google" id="ProtNLM"/>
    </source>
</evidence>
<feature type="chain" id="PRO_5041308955" description="Lipoprotein" evidence="1">
    <location>
        <begin position="22"/>
        <end position="120"/>
    </location>
</feature>
<dbReference type="EMBL" id="BSOH01000037">
    <property type="protein sequence ID" value="GLR20022.1"/>
    <property type="molecule type" value="Genomic_DNA"/>
</dbReference>
<dbReference type="PROSITE" id="PS51257">
    <property type="entry name" value="PROKAR_LIPOPROTEIN"/>
    <property type="match status" value="1"/>
</dbReference>
<evidence type="ECO:0000256" key="1">
    <source>
        <dbReference type="SAM" id="SignalP"/>
    </source>
</evidence>
<dbReference type="Proteomes" id="UP001156666">
    <property type="component" value="Unassembled WGS sequence"/>
</dbReference>
<gene>
    <name evidence="2" type="ORF">GCM10007940_46380</name>
</gene>
<protein>
    <recommendedName>
        <fullName evidence="4">Lipoprotein</fullName>
    </recommendedName>
</protein>